<dbReference type="InterPro" id="IPR024311">
    <property type="entry name" value="Lipocalin-like"/>
</dbReference>
<keyword evidence="3" id="KW-1185">Reference proteome</keyword>
<dbReference type="Proteomes" id="UP000612329">
    <property type="component" value="Unassembled WGS sequence"/>
</dbReference>
<evidence type="ECO:0000313" key="3">
    <source>
        <dbReference type="Proteomes" id="UP000612329"/>
    </source>
</evidence>
<dbReference type="EMBL" id="BMNR01000008">
    <property type="protein sequence ID" value="GGK33073.1"/>
    <property type="molecule type" value="Genomic_DNA"/>
</dbReference>
<reference evidence="2" key="2">
    <citation type="submission" date="2020-09" db="EMBL/GenBank/DDBJ databases">
        <authorList>
            <person name="Sun Q."/>
            <person name="Ohkuma M."/>
        </authorList>
    </citation>
    <scope>NUCLEOTIDE SEQUENCE</scope>
    <source>
        <strain evidence="2">JCM 12862</strain>
    </source>
</reference>
<name>A0A8J3BN09_9FLAO</name>
<comment type="caution">
    <text evidence="2">The sequence shown here is derived from an EMBL/GenBank/DDBJ whole genome shotgun (WGS) entry which is preliminary data.</text>
</comment>
<sequence length="146" mass="17402">MKFLNFKTMKRLLLFLVILITYSCKENPEKFIPHLNGYWEIEKVILASGDVHDYKYNPLVDYFKLTDSLKGFRKKLKPLPDGTFEDSKDTEEFNMKIEQDSLNIYYKTKFSNWKETILLASENQLKIINANKNIYVYKPYKPININ</sequence>
<evidence type="ECO:0000259" key="1">
    <source>
        <dbReference type="Pfam" id="PF13648"/>
    </source>
</evidence>
<dbReference type="PROSITE" id="PS51257">
    <property type="entry name" value="PROKAR_LIPOPROTEIN"/>
    <property type="match status" value="1"/>
</dbReference>
<accession>A0A8J3BN09</accession>
<evidence type="ECO:0000313" key="2">
    <source>
        <dbReference type="EMBL" id="GGK33073.1"/>
    </source>
</evidence>
<dbReference type="Pfam" id="PF13648">
    <property type="entry name" value="Lipocalin_4"/>
    <property type="match status" value="1"/>
</dbReference>
<dbReference type="AlphaFoldDB" id="A0A8J3BN09"/>
<reference evidence="2" key="1">
    <citation type="journal article" date="2014" name="Int. J. Syst. Evol. Microbiol.">
        <title>Complete genome sequence of Corynebacterium casei LMG S-19264T (=DSM 44701T), isolated from a smear-ripened cheese.</title>
        <authorList>
            <consortium name="US DOE Joint Genome Institute (JGI-PGF)"/>
            <person name="Walter F."/>
            <person name="Albersmeier A."/>
            <person name="Kalinowski J."/>
            <person name="Ruckert C."/>
        </authorList>
    </citation>
    <scope>NUCLEOTIDE SEQUENCE</scope>
    <source>
        <strain evidence="2">JCM 12862</strain>
    </source>
</reference>
<proteinExistence type="predicted"/>
<organism evidence="2 3">
    <name type="scientific">Yeosuana aromativorans</name>
    <dbReference type="NCBI Taxonomy" id="288019"/>
    <lineage>
        <taxon>Bacteria</taxon>
        <taxon>Pseudomonadati</taxon>
        <taxon>Bacteroidota</taxon>
        <taxon>Flavobacteriia</taxon>
        <taxon>Flavobacteriales</taxon>
        <taxon>Flavobacteriaceae</taxon>
        <taxon>Yeosuana</taxon>
    </lineage>
</organism>
<gene>
    <name evidence="2" type="ORF">GCM10007962_29280</name>
</gene>
<protein>
    <recommendedName>
        <fullName evidence="1">Lipocalin-like domain-containing protein</fullName>
    </recommendedName>
</protein>
<feature type="domain" description="Lipocalin-like" evidence="1">
    <location>
        <begin position="35"/>
        <end position="127"/>
    </location>
</feature>